<protein>
    <submittedName>
        <fullName evidence="1">Uncharacterized protein</fullName>
    </submittedName>
</protein>
<proteinExistence type="predicted"/>
<gene>
    <name evidence="1" type="ORF">OU682_14010</name>
</gene>
<dbReference type="RefSeq" id="WP_268942776.1">
    <property type="nucleotide sequence ID" value="NZ_JAPTYD010000021.1"/>
</dbReference>
<comment type="caution">
    <text evidence="1">The sequence shown here is derived from an EMBL/GenBank/DDBJ whole genome shotgun (WGS) entry which is preliminary data.</text>
</comment>
<keyword evidence="2" id="KW-1185">Reference proteome</keyword>
<dbReference type="Proteomes" id="UP001149822">
    <property type="component" value="Unassembled WGS sequence"/>
</dbReference>
<evidence type="ECO:0000313" key="2">
    <source>
        <dbReference type="Proteomes" id="UP001149822"/>
    </source>
</evidence>
<name>A0ABT4J6N2_9RHOB</name>
<organism evidence="1 2">
    <name type="scientific">Paracoccus benzoatiresistens</name>
    <dbReference type="NCBI Taxonomy" id="2997341"/>
    <lineage>
        <taxon>Bacteria</taxon>
        <taxon>Pseudomonadati</taxon>
        <taxon>Pseudomonadota</taxon>
        <taxon>Alphaproteobacteria</taxon>
        <taxon>Rhodobacterales</taxon>
        <taxon>Paracoccaceae</taxon>
        <taxon>Paracoccus</taxon>
    </lineage>
</organism>
<reference evidence="1" key="1">
    <citation type="submission" date="2022-12" db="EMBL/GenBank/DDBJ databases">
        <title>Paracoccus sp. EF6 isolated from a lake water.</title>
        <authorList>
            <person name="Liu H."/>
        </authorList>
    </citation>
    <scope>NUCLEOTIDE SEQUENCE</scope>
    <source>
        <strain evidence="1">EF6</strain>
    </source>
</reference>
<evidence type="ECO:0000313" key="1">
    <source>
        <dbReference type="EMBL" id="MCZ0962731.1"/>
    </source>
</evidence>
<accession>A0ABT4J6N2</accession>
<sequence>MTQFERWYSNPTQVAWTCDALTGGRTISHKTEIREVKGWRLGAIIHRLKVAYGWPIVSELRGPENVAHYRLAPGTDTARLRFPPSAQALADRLAGGDA</sequence>
<dbReference type="EMBL" id="JAPTYD010000021">
    <property type="protein sequence ID" value="MCZ0962731.1"/>
    <property type="molecule type" value="Genomic_DNA"/>
</dbReference>